<feature type="transmembrane region" description="Helical" evidence="2">
    <location>
        <begin position="6"/>
        <end position="30"/>
    </location>
</feature>
<dbReference type="Proteomes" id="UP001370490">
    <property type="component" value="Unassembled WGS sequence"/>
</dbReference>
<dbReference type="PANTHER" id="PTHR34054">
    <property type="entry name" value="EXPRESSED PROTEIN"/>
    <property type="match status" value="1"/>
</dbReference>
<evidence type="ECO:0000313" key="4">
    <source>
        <dbReference type="Proteomes" id="UP001370490"/>
    </source>
</evidence>
<evidence type="ECO:0000256" key="1">
    <source>
        <dbReference type="SAM" id="MobiDB-lite"/>
    </source>
</evidence>
<dbReference type="AlphaFoldDB" id="A0AAN8VG62"/>
<feature type="region of interest" description="Disordered" evidence="1">
    <location>
        <begin position="162"/>
        <end position="192"/>
    </location>
</feature>
<reference evidence="3 4" key="1">
    <citation type="submission" date="2023-12" db="EMBL/GenBank/DDBJ databases">
        <title>A high-quality genome assembly for Dillenia turbinata (Dilleniales).</title>
        <authorList>
            <person name="Chanderbali A."/>
        </authorList>
    </citation>
    <scope>NUCLEOTIDE SEQUENCE [LARGE SCALE GENOMIC DNA]</scope>
    <source>
        <strain evidence="3">LSX21</strain>
        <tissue evidence="3">Leaf</tissue>
    </source>
</reference>
<dbReference type="EMBL" id="JBAMMX010000013">
    <property type="protein sequence ID" value="KAK6929331.1"/>
    <property type="molecule type" value="Genomic_DNA"/>
</dbReference>
<keyword evidence="2" id="KW-0472">Membrane</keyword>
<dbReference type="PANTHER" id="PTHR34054:SF2">
    <property type="entry name" value="EXPRESSED PROTEIN"/>
    <property type="match status" value="1"/>
</dbReference>
<dbReference type="InterPro" id="IPR045884">
    <property type="entry name" value="At5g59350-like"/>
</dbReference>
<protein>
    <submittedName>
        <fullName evidence="3">Uncharacterized protein</fullName>
    </submittedName>
</protein>
<keyword evidence="4" id="KW-1185">Reference proteome</keyword>
<evidence type="ECO:0000256" key="2">
    <source>
        <dbReference type="SAM" id="Phobius"/>
    </source>
</evidence>
<feature type="compositionally biased region" description="Basic and acidic residues" evidence="1">
    <location>
        <begin position="230"/>
        <end position="239"/>
    </location>
</feature>
<accession>A0AAN8VG62</accession>
<evidence type="ECO:0000313" key="3">
    <source>
        <dbReference type="EMBL" id="KAK6929331.1"/>
    </source>
</evidence>
<dbReference type="PROSITE" id="PS51257">
    <property type="entry name" value="PROKAR_LIPOPROTEIN"/>
    <property type="match status" value="1"/>
</dbReference>
<keyword evidence="2" id="KW-0812">Transmembrane</keyword>
<comment type="caution">
    <text evidence="3">The sequence shown here is derived from an EMBL/GenBank/DDBJ whole genome shotgun (WGS) entry which is preliminary data.</text>
</comment>
<feature type="compositionally biased region" description="Pro residues" evidence="1">
    <location>
        <begin position="165"/>
        <end position="175"/>
    </location>
</feature>
<organism evidence="3 4">
    <name type="scientific">Dillenia turbinata</name>
    <dbReference type="NCBI Taxonomy" id="194707"/>
    <lineage>
        <taxon>Eukaryota</taxon>
        <taxon>Viridiplantae</taxon>
        <taxon>Streptophyta</taxon>
        <taxon>Embryophyta</taxon>
        <taxon>Tracheophyta</taxon>
        <taxon>Spermatophyta</taxon>
        <taxon>Magnoliopsida</taxon>
        <taxon>eudicotyledons</taxon>
        <taxon>Gunneridae</taxon>
        <taxon>Pentapetalae</taxon>
        <taxon>Dilleniales</taxon>
        <taxon>Dilleniaceae</taxon>
        <taxon>Dillenia</taxon>
    </lineage>
</organism>
<feature type="region of interest" description="Disordered" evidence="1">
    <location>
        <begin position="230"/>
        <end position="259"/>
    </location>
</feature>
<gene>
    <name evidence="3" type="ORF">RJ641_005536</name>
</gene>
<sequence length="317" mass="36102">MRSLSGVGLGLSVVFGCLFLALLAELYYLFWWKKRISYRDVEDELNSSSRELMYMFCWKKPSSLSSTALNPQEICSSLRFGTSTNTQANEQDLVLKPFGEEAMETELMRLHNLSGPPRFLFTIKEETKEDLESEDAKSRVDKRSRGRSLSDLLLTMETPYLTPLSSPPFLTPPLTPMKNSSSPSSTFNSHGFNPLFETSTDAEFNRIRASPPPKFKFLKDAEEKLQRKLKEEAEKKAQKSEICAQDEVRGSSSTTKFGKDEENGSFITIIVAKNKERELINHSSFSQKFFPFPVMHVHLTFMINESGPSDYPPWQKS</sequence>
<keyword evidence="2" id="KW-1133">Transmembrane helix</keyword>
<name>A0AAN8VG62_9MAGN</name>
<proteinExistence type="predicted"/>